<comment type="caution">
    <text evidence="3">The sequence shown here is derived from an EMBL/GenBank/DDBJ whole genome shotgun (WGS) entry which is preliminary data.</text>
</comment>
<dbReference type="InterPro" id="IPR019080">
    <property type="entry name" value="YqaJ_viral_recombinase"/>
</dbReference>
<keyword evidence="4" id="KW-1185">Reference proteome</keyword>
<accession>A0AA43RI99</accession>
<dbReference type="Gene3D" id="3.90.320.10">
    <property type="match status" value="1"/>
</dbReference>
<feature type="non-terminal residue" evidence="3">
    <location>
        <position position="325"/>
    </location>
</feature>
<dbReference type="NCBIfam" id="TIGR03033">
    <property type="entry name" value="phage_rel_nuc"/>
    <property type="match status" value="1"/>
</dbReference>
<sequence length="325" mass="36707">MSAPNILCDTAGMTNERWLECRAHGPKGDIEYTIGGSDVAAVFGVSPWVTPLELWMVKKGRIKNPAKLNENQLEMGHFLEPIAAHFYEKKTGNKVTDDTYMYQHADFPYALADIDRRFTRASDSESGILECKSCTYRKSSAWDDGAIPLYYELQLRFYLAVLDVNIGAFSTIWGNNPDSDMAIPGIERDKAKEDMIFERLEEWNWSLIHDKPPTMAGVAPKLAMESLAKIYGSSVPALPTVEFPSKYEKPLRKILDLQGKISDCNSEIKKYESEVEAHSVRIAELMKNHEHGILTTTTDKILIDFATKKSKRTNTSALKKDYPKI</sequence>
<organism evidence="3 4">
    <name type="scientific">Phoenicibacter congonensis</name>
    <dbReference type="NCBI Taxonomy" id="1944646"/>
    <lineage>
        <taxon>Bacteria</taxon>
        <taxon>Bacillati</taxon>
        <taxon>Actinomycetota</taxon>
        <taxon>Coriobacteriia</taxon>
        <taxon>Eggerthellales</taxon>
        <taxon>Eggerthellaceae</taxon>
        <taxon>Phoenicibacter</taxon>
    </lineage>
</organism>
<dbReference type="Pfam" id="PF09588">
    <property type="entry name" value="YqaJ"/>
    <property type="match status" value="1"/>
</dbReference>
<gene>
    <name evidence="3" type="ORF">Q3982_06475</name>
</gene>
<keyword evidence="1" id="KW-0175">Coiled coil</keyword>
<evidence type="ECO:0000256" key="1">
    <source>
        <dbReference type="SAM" id="Coils"/>
    </source>
</evidence>
<evidence type="ECO:0000313" key="3">
    <source>
        <dbReference type="EMBL" id="MDO4842304.1"/>
    </source>
</evidence>
<name>A0AA43RI99_9ACTN</name>
<dbReference type="Proteomes" id="UP001168575">
    <property type="component" value="Unassembled WGS sequence"/>
</dbReference>
<proteinExistence type="predicted"/>
<dbReference type="InterPro" id="IPR011335">
    <property type="entry name" value="Restrct_endonuc-II-like"/>
</dbReference>
<dbReference type="AlphaFoldDB" id="A0AA43RI99"/>
<dbReference type="InterPro" id="IPR011604">
    <property type="entry name" value="PDDEXK-like_dom_sf"/>
</dbReference>
<protein>
    <submittedName>
        <fullName evidence="3">YqaJ viral recombinase family protein</fullName>
    </submittedName>
</protein>
<evidence type="ECO:0000259" key="2">
    <source>
        <dbReference type="Pfam" id="PF09588"/>
    </source>
</evidence>
<feature type="domain" description="YqaJ viral recombinase" evidence="2">
    <location>
        <begin position="18"/>
        <end position="161"/>
    </location>
</feature>
<dbReference type="EMBL" id="JAUMVS010000137">
    <property type="protein sequence ID" value="MDO4842304.1"/>
    <property type="molecule type" value="Genomic_DNA"/>
</dbReference>
<dbReference type="InterPro" id="IPR017482">
    <property type="entry name" value="Lambda-type_endonuclease"/>
</dbReference>
<dbReference type="SUPFAM" id="SSF52980">
    <property type="entry name" value="Restriction endonuclease-like"/>
    <property type="match status" value="1"/>
</dbReference>
<evidence type="ECO:0000313" key="4">
    <source>
        <dbReference type="Proteomes" id="UP001168575"/>
    </source>
</evidence>
<feature type="coiled-coil region" evidence="1">
    <location>
        <begin position="254"/>
        <end position="288"/>
    </location>
</feature>
<reference evidence="3" key="1">
    <citation type="submission" date="2023-07" db="EMBL/GenBank/DDBJ databases">
        <title>Between Cages and Wild: Unraveling the Impact of Captivity on Animal Microbiomes and Antimicrobial Resistance.</title>
        <authorList>
            <person name="Schmartz G.P."/>
            <person name="Rehner J."/>
            <person name="Schuff M.J."/>
            <person name="Becker S.L."/>
            <person name="Kravczyk M."/>
            <person name="Gurevich A."/>
            <person name="Francke R."/>
            <person name="Mueller R."/>
            <person name="Keller V."/>
            <person name="Keller A."/>
        </authorList>
    </citation>
    <scope>NUCLEOTIDE SEQUENCE</scope>
    <source>
        <strain evidence="3">S12M_St_49</strain>
    </source>
</reference>